<dbReference type="AlphaFoldDB" id="A0A2P2NRC6"/>
<proteinExistence type="predicted"/>
<sequence>MRMLVLNVLMMVKSSGKRSQGLHR</sequence>
<organism evidence="1">
    <name type="scientific">Rhizophora mucronata</name>
    <name type="common">Asiatic mangrove</name>
    <dbReference type="NCBI Taxonomy" id="61149"/>
    <lineage>
        <taxon>Eukaryota</taxon>
        <taxon>Viridiplantae</taxon>
        <taxon>Streptophyta</taxon>
        <taxon>Embryophyta</taxon>
        <taxon>Tracheophyta</taxon>
        <taxon>Spermatophyta</taxon>
        <taxon>Magnoliopsida</taxon>
        <taxon>eudicotyledons</taxon>
        <taxon>Gunneridae</taxon>
        <taxon>Pentapetalae</taxon>
        <taxon>rosids</taxon>
        <taxon>fabids</taxon>
        <taxon>Malpighiales</taxon>
        <taxon>Rhizophoraceae</taxon>
        <taxon>Rhizophora</taxon>
    </lineage>
</organism>
<accession>A0A2P2NRC6</accession>
<dbReference type="EMBL" id="GGEC01064490">
    <property type="protein sequence ID" value="MBX44974.1"/>
    <property type="molecule type" value="Transcribed_RNA"/>
</dbReference>
<name>A0A2P2NRC6_RHIMU</name>
<evidence type="ECO:0000313" key="1">
    <source>
        <dbReference type="EMBL" id="MBX44974.1"/>
    </source>
</evidence>
<protein>
    <submittedName>
        <fullName evidence="1">Uncharacterized protein</fullName>
    </submittedName>
</protein>
<reference evidence="1" key="1">
    <citation type="submission" date="2018-02" db="EMBL/GenBank/DDBJ databases">
        <title>Rhizophora mucronata_Transcriptome.</title>
        <authorList>
            <person name="Meera S.P."/>
            <person name="Sreeshan A."/>
            <person name="Augustine A."/>
        </authorList>
    </citation>
    <scope>NUCLEOTIDE SEQUENCE</scope>
    <source>
        <tissue evidence="1">Leaf</tissue>
    </source>
</reference>